<evidence type="ECO:0000256" key="5">
    <source>
        <dbReference type="ARBA" id="ARBA00022989"/>
    </source>
</evidence>
<feature type="transmembrane region" description="Helical" evidence="7">
    <location>
        <begin position="373"/>
        <end position="394"/>
    </location>
</feature>
<keyword evidence="4 7" id="KW-0812">Transmembrane</keyword>
<evidence type="ECO:0000256" key="7">
    <source>
        <dbReference type="SAM" id="Phobius"/>
    </source>
</evidence>
<feature type="transmembrane region" description="Helical" evidence="7">
    <location>
        <begin position="345"/>
        <end position="367"/>
    </location>
</feature>
<keyword evidence="5 7" id="KW-1133">Transmembrane helix</keyword>
<dbReference type="Proteomes" id="UP001183619">
    <property type="component" value="Unassembled WGS sequence"/>
</dbReference>
<dbReference type="RefSeq" id="WP_290259211.1">
    <property type="nucleotide sequence ID" value="NZ_CP047209.1"/>
</dbReference>
<keyword evidence="3" id="KW-1003">Cell membrane</keyword>
<accession>A0ABU2B9C7</accession>
<feature type="transmembrane region" description="Helical" evidence="7">
    <location>
        <begin position="225"/>
        <end position="248"/>
    </location>
</feature>
<dbReference type="PANTHER" id="PTHR43266:SF2">
    <property type="entry name" value="MAJOR FACILITATOR SUPERFAMILY (MFS) PROFILE DOMAIN-CONTAINING PROTEIN"/>
    <property type="match status" value="1"/>
</dbReference>
<evidence type="ECO:0000256" key="6">
    <source>
        <dbReference type="ARBA" id="ARBA00023136"/>
    </source>
</evidence>
<dbReference type="InterPro" id="IPR036259">
    <property type="entry name" value="MFS_trans_sf"/>
</dbReference>
<evidence type="ECO:0000313" key="8">
    <source>
        <dbReference type="EMBL" id="MDR7354599.1"/>
    </source>
</evidence>
<dbReference type="PANTHER" id="PTHR43266">
    <property type="entry name" value="MACROLIDE-EFFLUX PROTEIN"/>
    <property type="match status" value="1"/>
</dbReference>
<evidence type="ECO:0000256" key="4">
    <source>
        <dbReference type="ARBA" id="ARBA00022692"/>
    </source>
</evidence>
<dbReference type="InterPro" id="IPR011701">
    <property type="entry name" value="MFS"/>
</dbReference>
<evidence type="ECO:0000313" key="9">
    <source>
        <dbReference type="Proteomes" id="UP001183619"/>
    </source>
</evidence>
<dbReference type="Gene3D" id="1.20.1250.20">
    <property type="entry name" value="MFS general substrate transporter like domains"/>
    <property type="match status" value="1"/>
</dbReference>
<evidence type="ECO:0000256" key="2">
    <source>
        <dbReference type="ARBA" id="ARBA00022448"/>
    </source>
</evidence>
<feature type="transmembrane region" description="Helical" evidence="7">
    <location>
        <begin position="34"/>
        <end position="54"/>
    </location>
</feature>
<dbReference type="EMBL" id="JAVDYF010000001">
    <property type="protein sequence ID" value="MDR7354599.1"/>
    <property type="molecule type" value="Genomic_DNA"/>
</dbReference>
<feature type="transmembrane region" description="Helical" evidence="7">
    <location>
        <begin position="285"/>
        <end position="305"/>
    </location>
</feature>
<feature type="transmembrane region" description="Helical" evidence="7">
    <location>
        <begin position="254"/>
        <end position="273"/>
    </location>
</feature>
<keyword evidence="6 7" id="KW-0472">Membrane</keyword>
<feature type="transmembrane region" description="Helical" evidence="7">
    <location>
        <begin position="75"/>
        <end position="101"/>
    </location>
</feature>
<gene>
    <name evidence="8" type="ORF">J2S37_001137</name>
</gene>
<reference evidence="8 9" key="1">
    <citation type="submission" date="2023-07" db="EMBL/GenBank/DDBJ databases">
        <title>Sequencing the genomes of 1000 actinobacteria strains.</title>
        <authorList>
            <person name="Klenk H.-P."/>
        </authorList>
    </citation>
    <scope>NUCLEOTIDE SEQUENCE [LARGE SCALE GENOMIC DNA]</scope>
    <source>
        <strain evidence="8 9">DSM 44508</strain>
    </source>
</reference>
<sequence length="403" mass="42093">MRRASVIGAFGNGLTGVVLTLAIAESLGAIPMSAALTALSLGMLFSFAAGGIYADHSRRVTTLVFSDSARGVANLAVVGGIVFGGHFGVVLVVSGCAINGLSVGYFRPAINSLWAEFVPAESLKNTLATNALYSRVYLALGGAVGGILVACNAALLGLAIDAVSFFLTAFLVARIDEPEKARRGRRSSSASISAQVSAVVALLNIVGQWVQLVRIAHQSRWLPTWVITRILASLTGGVVSVCLPLVLIENYTPVLIGLFQSIGVWALVCGAVCAKIRLPKKCPGVLQSLGATLGSLAGVSVAMAWPAQLAIGLQFCAYFSTAYTEPSFTHFVAQQFCQEERGRVYALQTGVSSVLAPVGMCAAGILLQCVSAQLLLIISGSIGCVLFLIPLVFVEAWSMKVRR</sequence>
<comment type="subcellular location">
    <subcellularLocation>
        <location evidence="1">Cell membrane</location>
        <topology evidence="1">Multi-pass membrane protein</topology>
    </subcellularLocation>
</comment>
<dbReference type="SUPFAM" id="SSF103473">
    <property type="entry name" value="MFS general substrate transporter"/>
    <property type="match status" value="1"/>
</dbReference>
<feature type="transmembrane region" description="Helical" evidence="7">
    <location>
        <begin position="192"/>
        <end position="213"/>
    </location>
</feature>
<name>A0ABU2B9C7_9CORY</name>
<dbReference type="Pfam" id="PF07690">
    <property type="entry name" value="MFS_1"/>
    <property type="match status" value="1"/>
</dbReference>
<evidence type="ECO:0000256" key="1">
    <source>
        <dbReference type="ARBA" id="ARBA00004651"/>
    </source>
</evidence>
<keyword evidence="2" id="KW-0813">Transport</keyword>
<comment type="caution">
    <text evidence="8">The sequence shown here is derived from an EMBL/GenBank/DDBJ whole genome shotgun (WGS) entry which is preliminary data.</text>
</comment>
<evidence type="ECO:0000256" key="3">
    <source>
        <dbReference type="ARBA" id="ARBA00022475"/>
    </source>
</evidence>
<feature type="transmembrane region" description="Helical" evidence="7">
    <location>
        <begin position="155"/>
        <end position="172"/>
    </location>
</feature>
<organism evidence="8 9">
    <name type="scientific">Corynebacterium felinum</name>
    <dbReference type="NCBI Taxonomy" id="131318"/>
    <lineage>
        <taxon>Bacteria</taxon>
        <taxon>Bacillati</taxon>
        <taxon>Actinomycetota</taxon>
        <taxon>Actinomycetes</taxon>
        <taxon>Mycobacteriales</taxon>
        <taxon>Corynebacteriaceae</taxon>
        <taxon>Corynebacterium</taxon>
    </lineage>
</organism>
<keyword evidence="9" id="KW-1185">Reference proteome</keyword>
<proteinExistence type="predicted"/>
<protein>
    <submittedName>
        <fullName evidence="8">MFS family permease</fullName>
    </submittedName>
</protein>